<evidence type="ECO:0000313" key="3">
    <source>
        <dbReference type="Proteomes" id="UP000319298"/>
    </source>
</evidence>
<protein>
    <recommendedName>
        <fullName evidence="4">Transposase</fullName>
    </recommendedName>
</protein>
<reference evidence="2 3" key="2">
    <citation type="journal article" date="2020" name="Int. J. Syst. Evol. Microbiol.">
        <title>Description and complete genome sequences of Bradyrhizobium symbiodeficiens sp. nov., a non-symbiotic bacterium associated with legumes native to Canada.</title>
        <authorList>
            <person name="Bromfield E.S.P."/>
            <person name="Cloutier S."/>
            <person name="Nguyen H.D.T."/>
        </authorList>
    </citation>
    <scope>NUCLEOTIDE SEQUENCE [LARGE SCALE GENOMIC DNA]</scope>
    <source>
        <strain evidence="2 3">65S1MB</strain>
    </source>
</reference>
<feature type="transmembrane region" description="Helical" evidence="1">
    <location>
        <begin position="23"/>
        <end position="41"/>
    </location>
</feature>
<reference evidence="3" key="1">
    <citation type="submission" date="2019-06" db="EMBL/GenBank/DDBJ databases">
        <title>Whole-Genome Sequence of Bradyrhizobium sp. 3 Strain 65S1MB.</title>
        <authorList>
            <person name="Bromfield E.S.P."/>
            <person name="Cloutier S."/>
            <person name="Nguyen H.D.T."/>
        </authorList>
    </citation>
    <scope>NUCLEOTIDE SEQUENCE [LARGE SCALE GENOMIC DNA]</scope>
    <source>
        <strain evidence="3">65S1MB</strain>
    </source>
</reference>
<evidence type="ECO:0000313" key="2">
    <source>
        <dbReference type="EMBL" id="WWE88662.1"/>
    </source>
</evidence>
<organism evidence="2 3">
    <name type="scientific">Bradyrhizobium symbiodeficiens</name>
    <dbReference type="NCBI Taxonomy" id="1404367"/>
    <lineage>
        <taxon>Bacteria</taxon>
        <taxon>Pseudomonadati</taxon>
        <taxon>Pseudomonadota</taxon>
        <taxon>Alphaproteobacteria</taxon>
        <taxon>Hyphomicrobiales</taxon>
        <taxon>Nitrobacteraceae</taxon>
        <taxon>Bradyrhizobium</taxon>
    </lineage>
</organism>
<gene>
    <name evidence="2" type="ORF">FJN17_34430</name>
</gene>
<accession>A0ABZ2F1Z4</accession>
<keyword evidence="1" id="KW-1133">Transmembrane helix</keyword>
<keyword evidence="1" id="KW-0472">Membrane</keyword>
<sequence>MKALFTALSLSRAERRIDWDRRILILSTGVTIALIALYVWVKATSRWE</sequence>
<proteinExistence type="predicted"/>
<dbReference type="EMBL" id="CP041090">
    <property type="protein sequence ID" value="WWE88662.1"/>
    <property type="molecule type" value="Genomic_DNA"/>
</dbReference>
<keyword evidence="3" id="KW-1185">Reference proteome</keyword>
<evidence type="ECO:0008006" key="4">
    <source>
        <dbReference type="Google" id="ProtNLM"/>
    </source>
</evidence>
<dbReference type="Proteomes" id="UP000319298">
    <property type="component" value="Chromosome"/>
</dbReference>
<keyword evidence="1" id="KW-0812">Transmembrane</keyword>
<evidence type="ECO:0000256" key="1">
    <source>
        <dbReference type="SAM" id="Phobius"/>
    </source>
</evidence>
<dbReference type="RefSeq" id="WP_162406227.1">
    <property type="nucleotide sequence ID" value="NZ_CP041090.2"/>
</dbReference>
<name>A0ABZ2F1Z4_9BRAD</name>